<protein>
    <submittedName>
        <fullName evidence="1">Uncharacterized protein</fullName>
    </submittedName>
</protein>
<dbReference type="Proteomes" id="UP000553632">
    <property type="component" value="Unassembled WGS sequence"/>
</dbReference>
<accession>A0A7J6NBM4</accession>
<feature type="non-terminal residue" evidence="1">
    <location>
        <position position="502"/>
    </location>
</feature>
<comment type="caution">
    <text evidence="1">The sequence shown here is derived from an EMBL/GenBank/DDBJ whole genome shotgun (WGS) entry which is preliminary data.</text>
</comment>
<gene>
    <name evidence="1" type="ORF">FOZ63_006833</name>
</gene>
<sequence>LRKCFVMTVGLSAPKPPSNLVGQEVLVVRDTGEVDPSPFSTFVLGTVTSLRVAPNRRDAEAVVILGGGGPDDMIVVPTSKLYPLEPSRLALDHSDVSYSIREAGLPLHRGTVTATVMARLPRICTADVPPKMRLLGQHRPSTQGRGCRPRELTSLIATDCSGRCHAALFLNGSYSIEAFPLTSSADEAYVSLLLGYAYSYLMEFTTETTEASAFHRVRGLLSTTGLSWPVISDPQKLRDLGKALAALDIDVDAFMRVCCALMLLVQSSSISSALCIRPDDLICDLLGLEGPLDKQVSSIEFVYVLQRGLLCWAASLEVSDENGDGTIIVACPADRRNSYGSYGDLLLTREALRIARCTRAADYIDERFHKACERIRLPTSGDERVLDLFQGSSVRLVRDICQAAADEQVGQDWLDAAKESVESVRESGVGAHLIVVTRDEKDLLEMAHQLWLFSTIAATRVNPMMKPFHIDINEARERLALKASSEAEILEELSATIEVPPG</sequence>
<keyword evidence="2" id="KW-1185">Reference proteome</keyword>
<name>A0A7J6NBM4_PEROL</name>
<feature type="non-terminal residue" evidence="1">
    <location>
        <position position="1"/>
    </location>
</feature>
<dbReference type="OMA" id="SIEFVYV"/>
<dbReference type="AlphaFoldDB" id="A0A7J6NBM4"/>
<evidence type="ECO:0000313" key="2">
    <source>
        <dbReference type="Proteomes" id="UP000553632"/>
    </source>
</evidence>
<dbReference type="EMBL" id="JABANO010041128">
    <property type="protein sequence ID" value="KAF4680301.1"/>
    <property type="molecule type" value="Genomic_DNA"/>
</dbReference>
<reference evidence="1 2" key="1">
    <citation type="submission" date="2020-04" db="EMBL/GenBank/DDBJ databases">
        <title>Perkinsus olseni comparative genomics.</title>
        <authorList>
            <person name="Bogema D.R."/>
        </authorList>
    </citation>
    <scope>NUCLEOTIDE SEQUENCE [LARGE SCALE GENOMIC DNA]</scope>
    <source>
        <strain evidence="1 2">ATCC PRA-207</strain>
    </source>
</reference>
<evidence type="ECO:0000313" key="1">
    <source>
        <dbReference type="EMBL" id="KAF4680301.1"/>
    </source>
</evidence>
<organism evidence="1 2">
    <name type="scientific">Perkinsus olseni</name>
    <name type="common">Perkinsus atlanticus</name>
    <dbReference type="NCBI Taxonomy" id="32597"/>
    <lineage>
        <taxon>Eukaryota</taxon>
        <taxon>Sar</taxon>
        <taxon>Alveolata</taxon>
        <taxon>Perkinsozoa</taxon>
        <taxon>Perkinsea</taxon>
        <taxon>Perkinsida</taxon>
        <taxon>Perkinsidae</taxon>
        <taxon>Perkinsus</taxon>
    </lineage>
</organism>
<proteinExistence type="predicted"/>